<gene>
    <name evidence="3" type="ORF">OB69_00185</name>
</gene>
<keyword evidence="1" id="KW-1133">Transmembrane helix</keyword>
<organism evidence="3 4">
    <name type="scientific">Roseivirga seohaensis subsp. aquiponti</name>
    <dbReference type="NCBI Taxonomy" id="1566026"/>
    <lineage>
        <taxon>Bacteria</taxon>
        <taxon>Pseudomonadati</taxon>
        <taxon>Bacteroidota</taxon>
        <taxon>Cytophagia</taxon>
        <taxon>Cytophagales</taxon>
        <taxon>Roseivirgaceae</taxon>
        <taxon>Roseivirga</taxon>
    </lineage>
</organism>
<proteinExistence type="predicted"/>
<dbReference type="PATRIC" id="fig|1566026.4.peg.38"/>
<dbReference type="PANTHER" id="PTHR34220">
    <property type="entry name" value="SENSOR HISTIDINE KINASE YPDA"/>
    <property type="match status" value="1"/>
</dbReference>
<dbReference type="Proteomes" id="UP000036908">
    <property type="component" value="Unassembled WGS sequence"/>
</dbReference>
<evidence type="ECO:0000259" key="2">
    <source>
        <dbReference type="Pfam" id="PF06580"/>
    </source>
</evidence>
<evidence type="ECO:0000313" key="3">
    <source>
        <dbReference type="EMBL" id="KOF04521.1"/>
    </source>
</evidence>
<feature type="transmembrane region" description="Helical" evidence="1">
    <location>
        <begin position="9"/>
        <end position="30"/>
    </location>
</feature>
<keyword evidence="1" id="KW-0812">Transmembrane</keyword>
<dbReference type="InterPro" id="IPR010559">
    <property type="entry name" value="Sig_transdc_His_kin_internal"/>
</dbReference>
<sequence length="351" mass="40704">MKKNLLDQPLFRITVPPIYGLMMYFLILLLNNSLAQITDTVLTQELLLCVVLAFLTSESLRLTIVLFEKKVGHELRRTGNITLLFFTSLLISAAIIFAAVYYYFSEIEGNSYFVLFKSNLIKLVSIYSISGLLYTLFYLSIYFLSVKNETEIKREDLKRQNLEHQLEIFNNEINPSLLFQSLETLISLVHHNIDAAEDFVDRLSLVYRYILDNRKKELVKVEDELQATKNLFLLFKEKYPEQISLTIAPWTGEKGKLLVPNSLPMLLDCVVNSTIISSYQPLNIRISFDEEGYLVLQYQENDKLSLDAMIKKRHKNLHQAFAYFSDKPVIQIKAYGDAFIKLPLLELKEEL</sequence>
<dbReference type="OrthoDB" id="1157482at2"/>
<accession>A0A0L8AQK1</accession>
<evidence type="ECO:0000313" key="4">
    <source>
        <dbReference type="Proteomes" id="UP000036908"/>
    </source>
</evidence>
<feature type="transmembrane region" description="Helical" evidence="1">
    <location>
        <begin position="42"/>
        <end position="60"/>
    </location>
</feature>
<feature type="domain" description="Signal transduction histidine kinase internal region" evidence="2">
    <location>
        <begin position="165"/>
        <end position="242"/>
    </location>
</feature>
<feature type="transmembrane region" description="Helical" evidence="1">
    <location>
        <begin position="124"/>
        <end position="144"/>
    </location>
</feature>
<dbReference type="Pfam" id="PF06580">
    <property type="entry name" value="His_kinase"/>
    <property type="match status" value="1"/>
</dbReference>
<dbReference type="EMBL" id="JSVA01000001">
    <property type="protein sequence ID" value="KOF04521.1"/>
    <property type="molecule type" value="Genomic_DNA"/>
</dbReference>
<dbReference type="InterPro" id="IPR050640">
    <property type="entry name" value="Bact_2-comp_sensor_kinase"/>
</dbReference>
<evidence type="ECO:0000256" key="1">
    <source>
        <dbReference type="SAM" id="Phobius"/>
    </source>
</evidence>
<feature type="transmembrane region" description="Helical" evidence="1">
    <location>
        <begin position="81"/>
        <end position="104"/>
    </location>
</feature>
<dbReference type="GO" id="GO:0016020">
    <property type="term" value="C:membrane"/>
    <property type="evidence" value="ECO:0007669"/>
    <property type="project" value="InterPro"/>
</dbReference>
<protein>
    <recommendedName>
        <fullName evidence="2">Signal transduction histidine kinase internal region domain-containing protein</fullName>
    </recommendedName>
</protein>
<reference evidence="4" key="1">
    <citation type="submission" date="2014-11" db="EMBL/GenBank/DDBJ databases">
        <title>Genome sequencing of Roseivirga sp. D-25.</title>
        <authorList>
            <person name="Selvaratnam C."/>
            <person name="Thevarajoo S."/>
            <person name="Goh K.M."/>
            <person name="Eee R."/>
            <person name="Chan K.-G."/>
            <person name="Chong C.S."/>
        </authorList>
    </citation>
    <scope>NUCLEOTIDE SEQUENCE [LARGE SCALE GENOMIC DNA]</scope>
    <source>
        <strain evidence="4">D-25</strain>
    </source>
</reference>
<dbReference type="GO" id="GO:0000155">
    <property type="term" value="F:phosphorelay sensor kinase activity"/>
    <property type="evidence" value="ECO:0007669"/>
    <property type="project" value="InterPro"/>
</dbReference>
<dbReference type="PANTHER" id="PTHR34220:SF7">
    <property type="entry name" value="SENSOR HISTIDINE KINASE YPDA"/>
    <property type="match status" value="1"/>
</dbReference>
<keyword evidence="1" id="KW-0472">Membrane</keyword>
<comment type="caution">
    <text evidence="3">The sequence shown here is derived from an EMBL/GenBank/DDBJ whole genome shotgun (WGS) entry which is preliminary data.</text>
</comment>
<dbReference type="AlphaFoldDB" id="A0A0L8AQK1"/>
<name>A0A0L8AQK1_9BACT</name>
<dbReference type="RefSeq" id="WP_053221667.1">
    <property type="nucleotide sequence ID" value="NZ_JSVA01000001.1"/>
</dbReference>
<keyword evidence="4" id="KW-1185">Reference proteome</keyword>